<reference evidence="3 4" key="1">
    <citation type="submission" date="2022-12" db="EMBL/GenBank/DDBJ databases">
        <title>Chromosome-level genome of Tegillarca granosa.</title>
        <authorList>
            <person name="Kim J."/>
        </authorList>
    </citation>
    <scope>NUCLEOTIDE SEQUENCE [LARGE SCALE GENOMIC DNA]</scope>
    <source>
        <strain evidence="3">Teg-2019</strain>
        <tissue evidence="3">Adductor muscle</tissue>
    </source>
</reference>
<feature type="compositionally biased region" description="Pro residues" evidence="1">
    <location>
        <begin position="549"/>
        <end position="558"/>
    </location>
</feature>
<comment type="caution">
    <text evidence="3">The sequence shown here is derived from an EMBL/GenBank/DDBJ whole genome shotgun (WGS) entry which is preliminary data.</text>
</comment>
<evidence type="ECO:0000313" key="4">
    <source>
        <dbReference type="Proteomes" id="UP001217089"/>
    </source>
</evidence>
<name>A0ABQ9FGI9_TEGGR</name>
<accession>A0ABQ9FGI9</accession>
<evidence type="ECO:0000256" key="1">
    <source>
        <dbReference type="SAM" id="MobiDB-lite"/>
    </source>
</evidence>
<gene>
    <name evidence="3" type="ORF">KUTeg_006955</name>
</gene>
<dbReference type="Proteomes" id="UP001217089">
    <property type="component" value="Unassembled WGS sequence"/>
</dbReference>
<protein>
    <submittedName>
        <fullName evidence="3">Uncharacterized protein</fullName>
    </submittedName>
</protein>
<dbReference type="InterPro" id="IPR051173">
    <property type="entry name" value="Ca_channel_alpha-2/delta"/>
</dbReference>
<dbReference type="PANTHER" id="PTHR10166:SF66">
    <property type="entry name" value="VWFA AND CACHE DOMAIN-CONTAINING PROTEIN CG16868"/>
    <property type="match status" value="1"/>
</dbReference>
<dbReference type="EMBL" id="JARBDR010000337">
    <property type="protein sequence ID" value="KAJ8314805.1"/>
    <property type="molecule type" value="Genomic_DNA"/>
</dbReference>
<keyword evidence="2" id="KW-0812">Transmembrane</keyword>
<evidence type="ECO:0000313" key="3">
    <source>
        <dbReference type="EMBL" id="KAJ8314805.1"/>
    </source>
</evidence>
<feature type="region of interest" description="Disordered" evidence="1">
    <location>
        <begin position="512"/>
        <end position="565"/>
    </location>
</feature>
<proteinExistence type="predicted"/>
<organism evidence="3 4">
    <name type="scientific">Tegillarca granosa</name>
    <name type="common">Malaysian cockle</name>
    <name type="synonym">Anadara granosa</name>
    <dbReference type="NCBI Taxonomy" id="220873"/>
    <lineage>
        <taxon>Eukaryota</taxon>
        <taxon>Metazoa</taxon>
        <taxon>Spiralia</taxon>
        <taxon>Lophotrochozoa</taxon>
        <taxon>Mollusca</taxon>
        <taxon>Bivalvia</taxon>
        <taxon>Autobranchia</taxon>
        <taxon>Pteriomorphia</taxon>
        <taxon>Arcoida</taxon>
        <taxon>Arcoidea</taxon>
        <taxon>Arcidae</taxon>
        <taxon>Tegillarca</taxon>
    </lineage>
</organism>
<feature type="transmembrane region" description="Helical" evidence="2">
    <location>
        <begin position="479"/>
        <end position="504"/>
    </location>
</feature>
<keyword evidence="2" id="KW-0472">Membrane</keyword>
<evidence type="ECO:0000256" key="2">
    <source>
        <dbReference type="SAM" id="Phobius"/>
    </source>
</evidence>
<feature type="compositionally biased region" description="Polar residues" evidence="1">
    <location>
        <begin position="524"/>
        <end position="544"/>
    </location>
</feature>
<keyword evidence="2" id="KW-1133">Transmembrane helix</keyword>
<feature type="compositionally biased region" description="Low complexity" evidence="1">
    <location>
        <begin position="512"/>
        <end position="522"/>
    </location>
</feature>
<keyword evidence="4" id="KW-1185">Reference proteome</keyword>
<sequence length="584" mass="65218">MITLGGCYIQVSQSNFSVCIVVGDSDKQAEPDPQLVTADSFVYHRLGLTSADGSNCRHFKRLATKEKSVVMLTPGAFTAPFTYLDTEETITEITKYEKFLTGKDLFNNPGLKVRIDNQCRLKYKRTIALKGLNVISAPYLDLWGSGYLITLSKTITARKYIDNFSYKYMYIANILCNIIRGQLSSDGQTVAVIGTDFTISYFYQMLQDTYSECKSSEYSCFIIDSSGLIVMHEDFVKAKSSKPDIENVHITYKLSPLRKEKAIAKDLLTMNIMVKTGCIDFENIKIQHSYKVSMTTNGLDRFSSSAKYQIQKVPESNIFVIIKRKVYTSASCCQTYGISPDRLTCGSSSCDCLCYRDADFDYCSNTYNLLSDAPQTCSPREPKLQIENLNDENKIQNLPFCFDPKCKERTKKSDCFSVAGCSWCSIDCKNNALSQPYCALQSHCYFGQEGTKDPYGTSGRYKTCIQVHVQLKEKIQGNLGAGAVAGIIIAVLVVVVAVAGFICYKRIQRSNPNTSNSTSMPNFAQGTSYGRDNPAFNANNQSAHYKTPSAPPHQPPPYEDIDYISPVHNVHNPHVDHSGYAYAY</sequence>
<dbReference type="PANTHER" id="PTHR10166">
    <property type="entry name" value="VOLTAGE-DEPENDENT CALCIUM CHANNEL SUBUNIT ALPHA-2/DELTA-RELATED"/>
    <property type="match status" value="1"/>
</dbReference>